<feature type="chain" id="PRO_5040872761" description="Secreted protein" evidence="1">
    <location>
        <begin position="30"/>
        <end position="113"/>
    </location>
</feature>
<accession>A0A9X2N845</accession>
<name>A0A9X2N845_9PSEU</name>
<organism evidence="2 3">
    <name type="scientific">Amycolatopsis iheyensis</name>
    <dbReference type="NCBI Taxonomy" id="2945988"/>
    <lineage>
        <taxon>Bacteria</taxon>
        <taxon>Bacillati</taxon>
        <taxon>Actinomycetota</taxon>
        <taxon>Actinomycetes</taxon>
        <taxon>Pseudonocardiales</taxon>
        <taxon>Pseudonocardiaceae</taxon>
        <taxon>Amycolatopsis</taxon>
    </lineage>
</organism>
<dbReference type="EMBL" id="JAMXQV010000002">
    <property type="protein sequence ID" value="MCR6481984.1"/>
    <property type="molecule type" value="Genomic_DNA"/>
</dbReference>
<evidence type="ECO:0000313" key="2">
    <source>
        <dbReference type="EMBL" id="MCR6481984.1"/>
    </source>
</evidence>
<proteinExistence type="predicted"/>
<dbReference type="AlphaFoldDB" id="A0A9X2N845"/>
<reference evidence="2" key="1">
    <citation type="submission" date="2022-06" db="EMBL/GenBank/DDBJ databases">
        <title>Amycolatopsis iheyaensis sp. nov., a new species of the genus Amycolatopsis isolated from soil in Iheya island, Japan.</title>
        <authorList>
            <person name="Ngamcharungchit C."/>
            <person name="Kanto H."/>
            <person name="Take A."/>
            <person name="Intra B."/>
            <person name="Matsumoto A."/>
            <person name="Panbangred W."/>
            <person name="Inahashi Y."/>
        </authorList>
    </citation>
    <scope>NUCLEOTIDE SEQUENCE</scope>
    <source>
        <strain evidence="2">OK19-0408</strain>
    </source>
</reference>
<evidence type="ECO:0008006" key="4">
    <source>
        <dbReference type="Google" id="ProtNLM"/>
    </source>
</evidence>
<dbReference type="Proteomes" id="UP001144096">
    <property type="component" value="Unassembled WGS sequence"/>
</dbReference>
<comment type="caution">
    <text evidence="2">The sequence shown here is derived from an EMBL/GenBank/DDBJ whole genome shotgun (WGS) entry which is preliminary data.</text>
</comment>
<evidence type="ECO:0000313" key="3">
    <source>
        <dbReference type="Proteomes" id="UP001144096"/>
    </source>
</evidence>
<dbReference type="RefSeq" id="WP_257918631.1">
    <property type="nucleotide sequence ID" value="NZ_JAMXQV010000002.1"/>
</dbReference>
<keyword evidence="3" id="KW-1185">Reference proteome</keyword>
<keyword evidence="1" id="KW-0732">Signal</keyword>
<feature type="signal peptide" evidence="1">
    <location>
        <begin position="1"/>
        <end position="29"/>
    </location>
</feature>
<gene>
    <name evidence="2" type="ORF">M8542_04070</name>
</gene>
<protein>
    <recommendedName>
        <fullName evidence="4">Secreted protein</fullName>
    </recommendedName>
</protein>
<sequence>MRSNVYKKLAVLAVALFSLFGLSVVPAAAAGGDFAPPGCFGERYGTLFGEGVSVSCFPGEGYGYRVIAHCSNGSAFWFVAGEFVPYGFGPAVAECSGALLVPARVYSYHVDEI</sequence>
<evidence type="ECO:0000256" key="1">
    <source>
        <dbReference type="SAM" id="SignalP"/>
    </source>
</evidence>